<dbReference type="PANTHER" id="PTHR40516:SF1">
    <property type="entry name" value="ANTITOXIN CHPS-RELATED"/>
    <property type="match status" value="1"/>
</dbReference>
<dbReference type="Proteomes" id="UP000262195">
    <property type="component" value="Unassembled WGS sequence"/>
</dbReference>
<gene>
    <name evidence="1" type="ORF">DIW15_04505</name>
</gene>
<dbReference type="AlphaFoldDB" id="A0A3D4S653"/>
<name>A0A3D4S653_9ENTE</name>
<evidence type="ECO:0000313" key="2">
    <source>
        <dbReference type="Proteomes" id="UP000262195"/>
    </source>
</evidence>
<evidence type="ECO:0000313" key="1">
    <source>
        <dbReference type="EMBL" id="HCS93952.1"/>
    </source>
</evidence>
<dbReference type="GO" id="GO:0097351">
    <property type="term" value="F:toxin sequestering activity"/>
    <property type="evidence" value="ECO:0007669"/>
    <property type="project" value="InterPro"/>
</dbReference>
<dbReference type="InterPro" id="IPR037914">
    <property type="entry name" value="SpoVT-AbrB_sf"/>
</dbReference>
<sequence>MELLPIKKWGNSNGIRLPRTIMDFLEVHTDDKLKVIQEEVHGKRRLIIESTVVQPEMTIEELFADYSAEKESVELQDLGEARGNEKW</sequence>
<dbReference type="PANTHER" id="PTHR40516">
    <property type="entry name" value="ANTITOXIN CHPS-RELATED"/>
    <property type="match status" value="1"/>
</dbReference>
<dbReference type="STRING" id="1121105.GCA_000421665_01136"/>
<dbReference type="Gene3D" id="2.10.260.10">
    <property type="match status" value="1"/>
</dbReference>
<dbReference type="SUPFAM" id="SSF89447">
    <property type="entry name" value="AbrB/MazE/MraZ-like"/>
    <property type="match status" value="1"/>
</dbReference>
<comment type="caution">
    <text evidence="1">The sequence shown here is derived from an EMBL/GenBank/DDBJ whole genome shotgun (WGS) entry which is preliminary data.</text>
</comment>
<dbReference type="EMBL" id="DQHO01000028">
    <property type="protein sequence ID" value="HCS93952.1"/>
    <property type="molecule type" value="Genomic_DNA"/>
</dbReference>
<reference evidence="1 2" key="1">
    <citation type="journal article" date="2018" name="Nat. Biotechnol.">
        <title>A standardized bacterial taxonomy based on genome phylogeny substantially revises the tree of life.</title>
        <authorList>
            <person name="Parks D.H."/>
            <person name="Chuvochina M."/>
            <person name="Waite D.W."/>
            <person name="Rinke C."/>
            <person name="Skarshewski A."/>
            <person name="Chaumeil P.A."/>
            <person name="Hugenholtz P."/>
        </authorList>
    </citation>
    <scope>NUCLEOTIDE SEQUENCE [LARGE SCALE GENOMIC DNA]</scope>
    <source>
        <strain evidence="1">UBA11306</strain>
    </source>
</reference>
<proteinExistence type="predicted"/>
<accession>A0A3D4S653</accession>
<dbReference type="InterPro" id="IPR039052">
    <property type="entry name" value="Antitox_PemI-like"/>
</dbReference>
<protein>
    <submittedName>
        <fullName evidence="1">PbsX family transcriptional regulator</fullName>
    </submittedName>
</protein>
<organism evidence="1 2">
    <name type="scientific">Bavariicoccus seileri</name>
    <dbReference type="NCBI Taxonomy" id="549685"/>
    <lineage>
        <taxon>Bacteria</taxon>
        <taxon>Bacillati</taxon>
        <taxon>Bacillota</taxon>
        <taxon>Bacilli</taxon>
        <taxon>Lactobacillales</taxon>
        <taxon>Enterococcaceae</taxon>
        <taxon>Bavariicoccus</taxon>
    </lineage>
</organism>